<name>A0A9J6FZX7_HAELO</name>
<dbReference type="AlphaFoldDB" id="A0A9J6FZX7"/>
<proteinExistence type="predicted"/>
<dbReference type="VEuPathDB" id="VectorBase:HLOH_044857"/>
<sequence length="114" mass="13185">MEHIVLKHILTFVEANNVINKNQPGFQKGRSTTTQLLETFHDLARTVDKLLTMTARLLLRLLHLDDALDRPDTTRGEINIDGDEIVPEQFHAQLVALLVCSQWLFRLWRQSQRG</sequence>
<keyword evidence="2" id="KW-1185">Reference proteome</keyword>
<accession>A0A9J6FZX7</accession>
<dbReference type="Proteomes" id="UP000821853">
    <property type="component" value="Chromosome 3"/>
</dbReference>
<evidence type="ECO:0000313" key="1">
    <source>
        <dbReference type="EMBL" id="KAH9371726.1"/>
    </source>
</evidence>
<evidence type="ECO:0008006" key="3">
    <source>
        <dbReference type="Google" id="ProtNLM"/>
    </source>
</evidence>
<comment type="caution">
    <text evidence="1">The sequence shown here is derived from an EMBL/GenBank/DDBJ whole genome shotgun (WGS) entry which is preliminary data.</text>
</comment>
<protein>
    <recommendedName>
        <fullName evidence="3">Reverse transcriptase domain-containing protein</fullName>
    </recommendedName>
</protein>
<evidence type="ECO:0000313" key="2">
    <source>
        <dbReference type="Proteomes" id="UP000821853"/>
    </source>
</evidence>
<dbReference type="EMBL" id="JABSTR010000005">
    <property type="protein sequence ID" value="KAH9371726.1"/>
    <property type="molecule type" value="Genomic_DNA"/>
</dbReference>
<reference evidence="1 2" key="1">
    <citation type="journal article" date="2020" name="Cell">
        <title>Large-Scale Comparative Analyses of Tick Genomes Elucidate Their Genetic Diversity and Vector Capacities.</title>
        <authorList>
            <consortium name="Tick Genome and Microbiome Consortium (TIGMIC)"/>
            <person name="Jia N."/>
            <person name="Wang J."/>
            <person name="Shi W."/>
            <person name="Du L."/>
            <person name="Sun Y."/>
            <person name="Zhan W."/>
            <person name="Jiang J.F."/>
            <person name="Wang Q."/>
            <person name="Zhang B."/>
            <person name="Ji P."/>
            <person name="Bell-Sakyi L."/>
            <person name="Cui X.M."/>
            <person name="Yuan T.T."/>
            <person name="Jiang B.G."/>
            <person name="Yang W.F."/>
            <person name="Lam T.T."/>
            <person name="Chang Q.C."/>
            <person name="Ding S.J."/>
            <person name="Wang X.J."/>
            <person name="Zhu J.G."/>
            <person name="Ruan X.D."/>
            <person name="Zhao L."/>
            <person name="Wei J.T."/>
            <person name="Ye R.Z."/>
            <person name="Que T.C."/>
            <person name="Du C.H."/>
            <person name="Zhou Y.H."/>
            <person name="Cheng J.X."/>
            <person name="Dai P.F."/>
            <person name="Guo W.B."/>
            <person name="Han X.H."/>
            <person name="Huang E.J."/>
            <person name="Li L.F."/>
            <person name="Wei W."/>
            <person name="Gao Y.C."/>
            <person name="Liu J.Z."/>
            <person name="Shao H.Z."/>
            <person name="Wang X."/>
            <person name="Wang C.C."/>
            <person name="Yang T.C."/>
            <person name="Huo Q.B."/>
            <person name="Li W."/>
            <person name="Chen H.Y."/>
            <person name="Chen S.E."/>
            <person name="Zhou L.G."/>
            <person name="Ni X.B."/>
            <person name="Tian J.H."/>
            <person name="Sheng Y."/>
            <person name="Liu T."/>
            <person name="Pan Y.S."/>
            <person name="Xia L.Y."/>
            <person name="Li J."/>
            <person name="Zhao F."/>
            <person name="Cao W.C."/>
        </authorList>
    </citation>
    <scope>NUCLEOTIDE SEQUENCE [LARGE SCALE GENOMIC DNA]</scope>
    <source>
        <strain evidence="1">HaeL-2018</strain>
    </source>
</reference>
<organism evidence="1 2">
    <name type="scientific">Haemaphysalis longicornis</name>
    <name type="common">Bush tick</name>
    <dbReference type="NCBI Taxonomy" id="44386"/>
    <lineage>
        <taxon>Eukaryota</taxon>
        <taxon>Metazoa</taxon>
        <taxon>Ecdysozoa</taxon>
        <taxon>Arthropoda</taxon>
        <taxon>Chelicerata</taxon>
        <taxon>Arachnida</taxon>
        <taxon>Acari</taxon>
        <taxon>Parasitiformes</taxon>
        <taxon>Ixodida</taxon>
        <taxon>Ixodoidea</taxon>
        <taxon>Ixodidae</taxon>
        <taxon>Haemaphysalinae</taxon>
        <taxon>Haemaphysalis</taxon>
    </lineage>
</organism>
<gene>
    <name evidence="1" type="ORF">HPB48_015412</name>
</gene>